<evidence type="ECO:0000313" key="7">
    <source>
        <dbReference type="Proteomes" id="UP001596250"/>
    </source>
</evidence>
<dbReference type="SUPFAM" id="SSF48498">
    <property type="entry name" value="Tetracyclin repressor-like, C-terminal domain"/>
    <property type="match status" value="1"/>
</dbReference>
<evidence type="ECO:0000256" key="3">
    <source>
        <dbReference type="ARBA" id="ARBA00023163"/>
    </source>
</evidence>
<evidence type="ECO:0000313" key="6">
    <source>
        <dbReference type="EMBL" id="MFC5988976.1"/>
    </source>
</evidence>
<dbReference type="Proteomes" id="UP001596250">
    <property type="component" value="Unassembled WGS sequence"/>
</dbReference>
<evidence type="ECO:0000256" key="1">
    <source>
        <dbReference type="ARBA" id="ARBA00023015"/>
    </source>
</evidence>
<dbReference type="InterPro" id="IPR001647">
    <property type="entry name" value="HTH_TetR"/>
</dbReference>
<sequence length="200" mass="22363">MKREEKREHTKKLLLDTTKALIQEKGCSQLTIADIMARSGLSKGAIFHYIRKKDELFTMVLQERLDDIHARFTAAAQKENADLEGPLGEIVSSYSSLQDPDDVTNQIFIYLLGKSDMPEAAELTQSFYDESVRLAKAWILAGQNKGVIPSSVDADKTADLFVLISLGIRVRSTVSDRSFAFTNQDFAKLTKSMLKGQINE</sequence>
<keyword evidence="2 4" id="KW-0238">DNA-binding</keyword>
<evidence type="ECO:0000256" key="4">
    <source>
        <dbReference type="PROSITE-ProRule" id="PRU00335"/>
    </source>
</evidence>
<evidence type="ECO:0000256" key="2">
    <source>
        <dbReference type="ARBA" id="ARBA00023125"/>
    </source>
</evidence>
<dbReference type="InterPro" id="IPR009057">
    <property type="entry name" value="Homeodomain-like_sf"/>
</dbReference>
<proteinExistence type="predicted"/>
<dbReference type="PANTHER" id="PTHR47506">
    <property type="entry name" value="TRANSCRIPTIONAL REGULATORY PROTEIN"/>
    <property type="match status" value="1"/>
</dbReference>
<dbReference type="InterPro" id="IPR036271">
    <property type="entry name" value="Tet_transcr_reg_TetR-rel_C_sf"/>
</dbReference>
<comment type="caution">
    <text evidence="6">The sequence shown here is derived from an EMBL/GenBank/DDBJ whole genome shotgun (WGS) entry which is preliminary data.</text>
</comment>
<feature type="DNA-binding region" description="H-T-H motif" evidence="4">
    <location>
        <begin position="31"/>
        <end position="50"/>
    </location>
</feature>
<dbReference type="Gene3D" id="1.10.357.10">
    <property type="entry name" value="Tetracycline Repressor, domain 2"/>
    <property type="match status" value="1"/>
</dbReference>
<keyword evidence="1" id="KW-0805">Transcription regulation</keyword>
<keyword evidence="3" id="KW-0804">Transcription</keyword>
<dbReference type="EMBL" id="JBHSQV010000186">
    <property type="protein sequence ID" value="MFC5988976.1"/>
    <property type="molecule type" value="Genomic_DNA"/>
</dbReference>
<protein>
    <submittedName>
        <fullName evidence="6">TetR/AcrR family transcriptional regulator</fullName>
    </submittedName>
</protein>
<organism evidence="6 7">
    <name type="scientific">Marinicrinis lubricantis</name>
    <dbReference type="NCBI Taxonomy" id="2086470"/>
    <lineage>
        <taxon>Bacteria</taxon>
        <taxon>Bacillati</taxon>
        <taxon>Bacillota</taxon>
        <taxon>Bacilli</taxon>
        <taxon>Bacillales</taxon>
        <taxon>Paenibacillaceae</taxon>
    </lineage>
</organism>
<dbReference type="RefSeq" id="WP_379896512.1">
    <property type="nucleotide sequence ID" value="NZ_CBCSCT010000005.1"/>
</dbReference>
<dbReference type="Pfam" id="PF00440">
    <property type="entry name" value="TetR_N"/>
    <property type="match status" value="1"/>
</dbReference>
<gene>
    <name evidence="6" type="ORF">ACFPXP_21440</name>
</gene>
<dbReference type="PROSITE" id="PS50977">
    <property type="entry name" value="HTH_TETR_2"/>
    <property type="match status" value="1"/>
</dbReference>
<keyword evidence="7" id="KW-1185">Reference proteome</keyword>
<feature type="domain" description="HTH tetR-type" evidence="5">
    <location>
        <begin position="8"/>
        <end position="68"/>
    </location>
</feature>
<dbReference type="PANTHER" id="PTHR47506:SF1">
    <property type="entry name" value="HTH-TYPE TRANSCRIPTIONAL REGULATOR YJDC"/>
    <property type="match status" value="1"/>
</dbReference>
<dbReference type="PRINTS" id="PR00455">
    <property type="entry name" value="HTHTETR"/>
</dbReference>
<reference evidence="7" key="1">
    <citation type="journal article" date="2019" name="Int. J. Syst. Evol. Microbiol.">
        <title>The Global Catalogue of Microorganisms (GCM) 10K type strain sequencing project: providing services to taxonomists for standard genome sequencing and annotation.</title>
        <authorList>
            <consortium name="The Broad Institute Genomics Platform"/>
            <consortium name="The Broad Institute Genome Sequencing Center for Infectious Disease"/>
            <person name="Wu L."/>
            <person name="Ma J."/>
        </authorList>
    </citation>
    <scope>NUCLEOTIDE SEQUENCE [LARGE SCALE GENOMIC DNA]</scope>
    <source>
        <strain evidence="7">CCM 8749</strain>
    </source>
</reference>
<accession>A0ABW1IVF8</accession>
<name>A0ABW1IVF8_9BACL</name>
<dbReference type="SUPFAM" id="SSF46689">
    <property type="entry name" value="Homeodomain-like"/>
    <property type="match status" value="1"/>
</dbReference>
<evidence type="ECO:0000259" key="5">
    <source>
        <dbReference type="PROSITE" id="PS50977"/>
    </source>
</evidence>